<dbReference type="PROSITE" id="PS50112">
    <property type="entry name" value="PAS"/>
    <property type="match status" value="2"/>
</dbReference>
<dbReference type="InterPro" id="IPR035965">
    <property type="entry name" value="PAS-like_dom_sf"/>
</dbReference>
<dbReference type="SUPFAM" id="SSF55785">
    <property type="entry name" value="PYP-like sensor domain (PAS domain)"/>
    <property type="match status" value="3"/>
</dbReference>
<dbReference type="SMART" id="SM00267">
    <property type="entry name" value="GGDEF"/>
    <property type="match status" value="1"/>
</dbReference>
<dbReference type="NCBIfam" id="TIGR00229">
    <property type="entry name" value="sensory_box"/>
    <property type="match status" value="2"/>
</dbReference>
<evidence type="ECO:0000313" key="4">
    <source>
        <dbReference type="EMBL" id="MFC7063491.1"/>
    </source>
</evidence>
<dbReference type="InterPro" id="IPR000014">
    <property type="entry name" value="PAS"/>
</dbReference>
<reference evidence="5" key="1">
    <citation type="journal article" date="2019" name="Int. J. Syst. Evol. Microbiol.">
        <title>The Global Catalogue of Microorganisms (GCM) 10K type strain sequencing project: providing services to taxonomists for standard genome sequencing and annotation.</title>
        <authorList>
            <consortium name="The Broad Institute Genomics Platform"/>
            <consortium name="The Broad Institute Genome Sequencing Center for Infectious Disease"/>
            <person name="Wu L."/>
            <person name="Ma J."/>
        </authorList>
    </citation>
    <scope>NUCLEOTIDE SEQUENCE [LARGE SCALE GENOMIC DNA]</scope>
    <source>
        <strain evidence="5">CGMCC 4.1621</strain>
    </source>
</reference>
<feature type="domain" description="PAS" evidence="1">
    <location>
        <begin position="146"/>
        <end position="215"/>
    </location>
</feature>
<dbReference type="PROSITE" id="PS50887">
    <property type="entry name" value="GGDEF"/>
    <property type="match status" value="1"/>
</dbReference>
<dbReference type="InterPro" id="IPR000160">
    <property type="entry name" value="GGDEF_dom"/>
</dbReference>
<dbReference type="InterPro" id="IPR001610">
    <property type="entry name" value="PAC"/>
</dbReference>
<protein>
    <submittedName>
        <fullName evidence="4">PAS domain S-box protein</fullName>
    </submittedName>
</protein>
<organism evidence="4 5">
    <name type="scientific">Halobacillus seohaensis</name>
    <dbReference type="NCBI Taxonomy" id="447421"/>
    <lineage>
        <taxon>Bacteria</taxon>
        <taxon>Bacillati</taxon>
        <taxon>Bacillota</taxon>
        <taxon>Bacilli</taxon>
        <taxon>Bacillales</taxon>
        <taxon>Bacillaceae</taxon>
        <taxon>Halobacillus</taxon>
    </lineage>
</organism>
<dbReference type="RefSeq" id="WP_204708603.1">
    <property type="nucleotide sequence ID" value="NZ_JBHSZV010000047.1"/>
</dbReference>
<dbReference type="InterPro" id="IPR013767">
    <property type="entry name" value="PAS_fold"/>
</dbReference>
<dbReference type="PROSITE" id="PS50113">
    <property type="entry name" value="PAC"/>
    <property type="match status" value="3"/>
</dbReference>
<evidence type="ECO:0000313" key="5">
    <source>
        <dbReference type="Proteomes" id="UP001596410"/>
    </source>
</evidence>
<feature type="domain" description="GGDEF" evidence="3">
    <location>
        <begin position="427"/>
        <end position="559"/>
    </location>
</feature>
<feature type="domain" description="PAS" evidence="1">
    <location>
        <begin position="270"/>
        <end position="340"/>
    </location>
</feature>
<dbReference type="PANTHER" id="PTHR44757">
    <property type="entry name" value="DIGUANYLATE CYCLASE DGCP"/>
    <property type="match status" value="1"/>
</dbReference>
<dbReference type="Pfam" id="PF00989">
    <property type="entry name" value="PAS"/>
    <property type="match status" value="2"/>
</dbReference>
<gene>
    <name evidence="4" type="ORF">ACFQIC_16895</name>
</gene>
<dbReference type="InterPro" id="IPR052155">
    <property type="entry name" value="Biofilm_reg_signaling"/>
</dbReference>
<name>A0ABW2ERE4_9BACI</name>
<feature type="domain" description="PAC" evidence="2">
    <location>
        <begin position="91"/>
        <end position="145"/>
    </location>
</feature>
<dbReference type="CDD" id="cd01949">
    <property type="entry name" value="GGDEF"/>
    <property type="match status" value="1"/>
</dbReference>
<accession>A0ABW2ERE4</accession>
<dbReference type="Gene3D" id="3.30.70.270">
    <property type="match status" value="1"/>
</dbReference>
<dbReference type="Gene3D" id="3.30.450.20">
    <property type="entry name" value="PAS domain"/>
    <property type="match status" value="3"/>
</dbReference>
<feature type="domain" description="PAC" evidence="2">
    <location>
        <begin position="343"/>
        <end position="395"/>
    </location>
</feature>
<dbReference type="EMBL" id="JBHSZV010000047">
    <property type="protein sequence ID" value="MFC7063491.1"/>
    <property type="molecule type" value="Genomic_DNA"/>
</dbReference>
<dbReference type="InterPro" id="IPR000700">
    <property type="entry name" value="PAS-assoc_C"/>
</dbReference>
<dbReference type="PANTHER" id="PTHR44757:SF2">
    <property type="entry name" value="BIOFILM ARCHITECTURE MAINTENANCE PROTEIN MBAA"/>
    <property type="match status" value="1"/>
</dbReference>
<evidence type="ECO:0000259" key="1">
    <source>
        <dbReference type="PROSITE" id="PS50112"/>
    </source>
</evidence>
<dbReference type="Proteomes" id="UP001596410">
    <property type="component" value="Unassembled WGS sequence"/>
</dbReference>
<evidence type="ECO:0000259" key="2">
    <source>
        <dbReference type="PROSITE" id="PS50113"/>
    </source>
</evidence>
<dbReference type="InterPro" id="IPR043128">
    <property type="entry name" value="Rev_trsase/Diguanyl_cyclase"/>
</dbReference>
<evidence type="ECO:0000259" key="3">
    <source>
        <dbReference type="PROSITE" id="PS50887"/>
    </source>
</evidence>
<keyword evidence="5" id="KW-1185">Reference proteome</keyword>
<dbReference type="Pfam" id="PF08448">
    <property type="entry name" value="PAS_4"/>
    <property type="match status" value="1"/>
</dbReference>
<dbReference type="InterPro" id="IPR013656">
    <property type="entry name" value="PAS_4"/>
</dbReference>
<dbReference type="SMART" id="SM00086">
    <property type="entry name" value="PAC"/>
    <property type="match status" value="3"/>
</dbReference>
<dbReference type="InterPro" id="IPR029787">
    <property type="entry name" value="Nucleotide_cyclase"/>
</dbReference>
<dbReference type="SMART" id="SM00091">
    <property type="entry name" value="PAS"/>
    <property type="match status" value="3"/>
</dbReference>
<dbReference type="SUPFAM" id="SSF55073">
    <property type="entry name" value="Nucleotide cyclase"/>
    <property type="match status" value="1"/>
</dbReference>
<dbReference type="Pfam" id="PF00990">
    <property type="entry name" value="GGDEF"/>
    <property type="match status" value="1"/>
</dbReference>
<dbReference type="CDD" id="cd00130">
    <property type="entry name" value="PAS"/>
    <property type="match status" value="2"/>
</dbReference>
<comment type="caution">
    <text evidence="4">The sequence shown here is derived from an EMBL/GenBank/DDBJ whole genome shotgun (WGS) entry which is preliminary data.</text>
</comment>
<feature type="domain" description="PAC" evidence="2">
    <location>
        <begin position="218"/>
        <end position="269"/>
    </location>
</feature>
<dbReference type="NCBIfam" id="TIGR00254">
    <property type="entry name" value="GGDEF"/>
    <property type="match status" value="1"/>
</dbReference>
<sequence length="578" mass="66485">MLTTFISNMKNMQYSELIFNNISDMIFLVSADEDGSFRYITANQNAIDTLHFPGDFRGKKIFDLMPSQSAEIITQKYQEALQNKETITYQSQMELPTSNRDLHKRYSSLESKVTPIFNSKGECEHIISVTRDVTAWIEHENQLKQVKEQMDLMFNNAADAVFMFDHHANYTSVNPGFSKLLGWKEEELTHNSSISILPNTENDFPEILAQLRNGNVIQNHHSKRVTKKGKTIDVLASYSPIMEGNELVGGVAMYKDITEIKRMEDRLRESEERYRLIANHTNDLIRVIDLDGIIQYASPSHEPLLGLPSDFYIGKSVASFVHKDDIDKVQRFWKQIAETGESFETEHRLFHKNGDIIWGNTKGTPVLGSDGNVEQIVVVIRDVSTRKHREDELRSMAMHDQLTGLPNRRLLYQQLHNEIENVKRTNKQFTVLTMDCDNFKHINDNYGHDIGDEIIKGFGQRIHGNLKETDMVSRMGGDEFQAIITNLDETNDVIPIAKRILKVMEQPFKVDHHTLSITTSIGISSYKEDKSLEQLFKESDEALYKAKTIGKNTFCMYAESPYSTPKKWSKIKRLFNKL</sequence>
<proteinExistence type="predicted"/>